<gene>
    <name evidence="1" type="ORF">MAPG_01571</name>
</gene>
<accession>A0A0C4DP21</accession>
<reference evidence="3" key="2">
    <citation type="submission" date="2010-05" db="EMBL/GenBank/DDBJ databases">
        <title>The genome sequence of Magnaporthe poae strain ATCC 64411.</title>
        <authorList>
            <person name="Ma L.-J."/>
            <person name="Dead R."/>
            <person name="Young S."/>
            <person name="Zeng Q."/>
            <person name="Koehrsen M."/>
            <person name="Alvarado L."/>
            <person name="Berlin A."/>
            <person name="Chapman S.B."/>
            <person name="Chen Z."/>
            <person name="Freedman E."/>
            <person name="Gellesch M."/>
            <person name="Goldberg J."/>
            <person name="Griggs A."/>
            <person name="Gujja S."/>
            <person name="Heilman E.R."/>
            <person name="Heiman D."/>
            <person name="Hepburn T."/>
            <person name="Howarth C."/>
            <person name="Jen D."/>
            <person name="Larson L."/>
            <person name="Mehta T."/>
            <person name="Neiman D."/>
            <person name="Pearson M."/>
            <person name="Roberts A."/>
            <person name="Saif S."/>
            <person name="Shea T."/>
            <person name="Shenoy N."/>
            <person name="Sisk P."/>
            <person name="Stolte C."/>
            <person name="Sykes S."/>
            <person name="Walk T."/>
            <person name="White J."/>
            <person name="Yandava C."/>
            <person name="Haas B."/>
            <person name="Nusbaum C."/>
            <person name="Birren B."/>
        </authorList>
    </citation>
    <scope>NUCLEOTIDE SEQUENCE [LARGE SCALE GENOMIC DNA]</scope>
    <source>
        <strain evidence="3">ATCC 64411 / 73-15</strain>
    </source>
</reference>
<evidence type="ECO:0000313" key="3">
    <source>
        <dbReference type="Proteomes" id="UP000011715"/>
    </source>
</evidence>
<dbReference type="EMBL" id="ADBL01000382">
    <property type="status" value="NOT_ANNOTATED_CDS"/>
    <property type="molecule type" value="Genomic_DNA"/>
</dbReference>
<reference evidence="2" key="4">
    <citation type="journal article" date="2015" name="G3 (Bethesda)">
        <title>Genome sequences of three phytopathogenic species of the Magnaporthaceae family of fungi.</title>
        <authorList>
            <person name="Okagaki L.H."/>
            <person name="Nunes C.C."/>
            <person name="Sailsbery J."/>
            <person name="Clay B."/>
            <person name="Brown D."/>
            <person name="John T."/>
            <person name="Oh Y."/>
            <person name="Young N."/>
            <person name="Fitzgerald M."/>
            <person name="Haas B.J."/>
            <person name="Zeng Q."/>
            <person name="Young S."/>
            <person name="Adiconis X."/>
            <person name="Fan L."/>
            <person name="Levin J.Z."/>
            <person name="Mitchell T.K."/>
            <person name="Okubara P.A."/>
            <person name="Farman M.L."/>
            <person name="Kohn L.M."/>
            <person name="Birren B."/>
            <person name="Ma L.-J."/>
            <person name="Dean R.A."/>
        </authorList>
    </citation>
    <scope>NUCLEOTIDE SEQUENCE</scope>
    <source>
        <strain evidence="2">ATCC 64411 / 73-15</strain>
    </source>
</reference>
<evidence type="ECO:0000313" key="1">
    <source>
        <dbReference type="EMBL" id="KLU82499.1"/>
    </source>
</evidence>
<dbReference type="Proteomes" id="UP000011715">
    <property type="component" value="Unassembled WGS sequence"/>
</dbReference>
<keyword evidence="3" id="KW-1185">Reference proteome</keyword>
<organism evidence="2 3">
    <name type="scientific">Magnaporthiopsis poae (strain ATCC 64411 / 73-15)</name>
    <name type="common">Kentucky bluegrass fungus</name>
    <name type="synonym">Magnaporthe poae</name>
    <dbReference type="NCBI Taxonomy" id="644358"/>
    <lineage>
        <taxon>Eukaryota</taxon>
        <taxon>Fungi</taxon>
        <taxon>Dikarya</taxon>
        <taxon>Ascomycota</taxon>
        <taxon>Pezizomycotina</taxon>
        <taxon>Sordariomycetes</taxon>
        <taxon>Sordariomycetidae</taxon>
        <taxon>Magnaporthales</taxon>
        <taxon>Magnaporthaceae</taxon>
        <taxon>Magnaporthiopsis</taxon>
    </lineage>
</organism>
<reference evidence="2" key="5">
    <citation type="submission" date="2015-06" db="UniProtKB">
        <authorList>
            <consortium name="EnsemblFungi"/>
        </authorList>
    </citation>
    <scope>IDENTIFICATION</scope>
    <source>
        <strain evidence="2">ATCC 64411</strain>
    </source>
</reference>
<reference evidence="1" key="1">
    <citation type="submission" date="2010-05" db="EMBL/GenBank/DDBJ databases">
        <title>The Genome Sequence of Magnaporthe poae strain ATCC 64411.</title>
        <authorList>
            <consortium name="The Broad Institute Genome Sequencing Platform"/>
            <consortium name="Broad Institute Genome Sequencing Center for Infectious Disease"/>
            <person name="Ma L.-J."/>
            <person name="Dead R."/>
            <person name="Young S."/>
            <person name="Zeng Q."/>
            <person name="Koehrsen M."/>
            <person name="Alvarado L."/>
            <person name="Berlin A."/>
            <person name="Chapman S.B."/>
            <person name="Chen Z."/>
            <person name="Freedman E."/>
            <person name="Gellesch M."/>
            <person name="Goldberg J."/>
            <person name="Griggs A."/>
            <person name="Gujja S."/>
            <person name="Heilman E.R."/>
            <person name="Heiman D."/>
            <person name="Hepburn T."/>
            <person name="Howarth C."/>
            <person name="Jen D."/>
            <person name="Larson L."/>
            <person name="Mehta T."/>
            <person name="Neiman D."/>
            <person name="Pearson M."/>
            <person name="Roberts A."/>
            <person name="Saif S."/>
            <person name="Shea T."/>
            <person name="Shenoy N."/>
            <person name="Sisk P."/>
            <person name="Stolte C."/>
            <person name="Sykes S."/>
            <person name="Walk T."/>
            <person name="White J."/>
            <person name="Yandava C."/>
            <person name="Haas B."/>
            <person name="Nusbaum C."/>
            <person name="Birren B."/>
        </authorList>
    </citation>
    <scope>NUCLEOTIDE SEQUENCE</scope>
    <source>
        <strain evidence="1">ATCC 64411</strain>
    </source>
</reference>
<name>A0A0C4DP21_MAGP6</name>
<protein>
    <submittedName>
        <fullName evidence="1 2">Uncharacterized protein</fullName>
    </submittedName>
</protein>
<dbReference type="VEuPathDB" id="FungiDB:MAPG_01571"/>
<proteinExistence type="predicted"/>
<dbReference type="EnsemblFungi" id="MAPG_01571T0">
    <property type="protein sequence ID" value="MAPG_01571T0"/>
    <property type="gene ID" value="MAPG_01571"/>
</dbReference>
<evidence type="ECO:0000313" key="2">
    <source>
        <dbReference type="EnsemblFungi" id="MAPG_01571T0"/>
    </source>
</evidence>
<reference evidence="1" key="3">
    <citation type="submission" date="2011-03" db="EMBL/GenBank/DDBJ databases">
        <title>Annotation of Magnaporthe poae ATCC 64411.</title>
        <authorList>
            <person name="Ma L.-J."/>
            <person name="Dead R."/>
            <person name="Young S.K."/>
            <person name="Zeng Q."/>
            <person name="Gargeya S."/>
            <person name="Fitzgerald M."/>
            <person name="Haas B."/>
            <person name="Abouelleil A."/>
            <person name="Alvarado L."/>
            <person name="Arachchi H.M."/>
            <person name="Berlin A."/>
            <person name="Brown A."/>
            <person name="Chapman S.B."/>
            <person name="Chen Z."/>
            <person name="Dunbar C."/>
            <person name="Freedman E."/>
            <person name="Gearin G."/>
            <person name="Gellesch M."/>
            <person name="Goldberg J."/>
            <person name="Griggs A."/>
            <person name="Gujja S."/>
            <person name="Heiman D."/>
            <person name="Howarth C."/>
            <person name="Larson L."/>
            <person name="Lui A."/>
            <person name="MacDonald P.J.P."/>
            <person name="Mehta T."/>
            <person name="Montmayeur A."/>
            <person name="Murphy C."/>
            <person name="Neiman D."/>
            <person name="Pearson M."/>
            <person name="Priest M."/>
            <person name="Roberts A."/>
            <person name="Saif S."/>
            <person name="Shea T."/>
            <person name="Shenoy N."/>
            <person name="Sisk P."/>
            <person name="Stolte C."/>
            <person name="Sykes S."/>
            <person name="Yandava C."/>
            <person name="Wortman J."/>
            <person name="Nusbaum C."/>
            <person name="Birren B."/>
        </authorList>
    </citation>
    <scope>NUCLEOTIDE SEQUENCE</scope>
    <source>
        <strain evidence="1">ATCC 64411</strain>
    </source>
</reference>
<dbReference type="AlphaFoldDB" id="A0A0C4DP21"/>
<sequence>MQQRQLGFPSVGTFFCGLLLFLTAAIGAKFDRRKVRRNLTRPAQVGLLLHLQCEHMFVAVATVVSTVHDDRLPEGPENPECRRCELSLWCNPTPQVIPRRPSQS</sequence>
<dbReference type="EMBL" id="GL876966">
    <property type="protein sequence ID" value="KLU82499.1"/>
    <property type="molecule type" value="Genomic_DNA"/>
</dbReference>